<proteinExistence type="predicted"/>
<feature type="signal peptide" evidence="3">
    <location>
        <begin position="1"/>
        <end position="17"/>
    </location>
</feature>
<protein>
    <submittedName>
        <fullName evidence="4">Uncharacterized protein</fullName>
    </submittedName>
</protein>
<accession>A0A7S1F744</accession>
<evidence type="ECO:0000256" key="1">
    <source>
        <dbReference type="SAM" id="Coils"/>
    </source>
</evidence>
<evidence type="ECO:0000256" key="3">
    <source>
        <dbReference type="SAM" id="SignalP"/>
    </source>
</evidence>
<sequence length="396" mass="44155">MHVFLCVLLFHPLVSVALRNADYGNLLKNADDHHVPVSRSSRTADPELPVAREKKHLSEDEAKKLMGAFAKVAQVKKERQAEREEADALEEHLAALEEPLFEARKDAAAQMRRTRQAESNGDASLVVERAKFTEATERAFDIYRQVVQLRQQTENYDDEKQKGEVNLSPAEEQLVAVDAQFATAVEAIAVQQQAVRDAQDDPTRLEEELAKKMNVEEKALEVHLKMANLEGQILAEDQAAELSDAKAAAISLEATVIAAQSKLDEEQKKLMEMTEKAFAIRLKIAEVEKDDDVPFQETPAERELAEVRTRYVEAMDAVASLGKVVQDVVNDPVAVEVETDKLMQAHQHVYDTHVAMAELQRRILKGETGRSVRESEDRSNADVVSLAVVALLAAMF</sequence>
<feature type="coiled-coil region" evidence="1">
    <location>
        <begin position="72"/>
        <end position="99"/>
    </location>
</feature>
<reference evidence="4" key="1">
    <citation type="submission" date="2021-01" db="EMBL/GenBank/DDBJ databases">
        <authorList>
            <person name="Corre E."/>
            <person name="Pelletier E."/>
            <person name="Niang G."/>
            <person name="Scheremetjew M."/>
            <person name="Finn R."/>
            <person name="Kale V."/>
            <person name="Holt S."/>
            <person name="Cochrane G."/>
            <person name="Meng A."/>
            <person name="Brown T."/>
            <person name="Cohen L."/>
        </authorList>
    </citation>
    <scope>NUCLEOTIDE SEQUENCE</scope>
</reference>
<dbReference type="AlphaFoldDB" id="A0A7S1F744"/>
<dbReference type="EMBL" id="HBFQ01033175">
    <property type="protein sequence ID" value="CAD8848978.1"/>
    <property type="molecule type" value="Transcribed_RNA"/>
</dbReference>
<evidence type="ECO:0000313" key="4">
    <source>
        <dbReference type="EMBL" id="CAD8848978.1"/>
    </source>
</evidence>
<keyword evidence="1" id="KW-0175">Coiled coil</keyword>
<feature type="compositionally biased region" description="Basic and acidic residues" evidence="2">
    <location>
        <begin position="42"/>
        <end position="55"/>
    </location>
</feature>
<organism evidence="4">
    <name type="scientific">Noctiluca scintillans</name>
    <name type="common">Sea sparkle</name>
    <name type="synonym">Red tide dinoflagellate</name>
    <dbReference type="NCBI Taxonomy" id="2966"/>
    <lineage>
        <taxon>Eukaryota</taxon>
        <taxon>Sar</taxon>
        <taxon>Alveolata</taxon>
        <taxon>Dinophyceae</taxon>
        <taxon>Noctilucales</taxon>
        <taxon>Noctilucaceae</taxon>
        <taxon>Noctiluca</taxon>
    </lineage>
</organism>
<gene>
    <name evidence="4" type="ORF">NSCI0253_LOCUS23328</name>
</gene>
<name>A0A7S1F744_NOCSC</name>
<evidence type="ECO:0000256" key="2">
    <source>
        <dbReference type="SAM" id="MobiDB-lite"/>
    </source>
</evidence>
<feature type="coiled-coil region" evidence="1">
    <location>
        <begin position="249"/>
        <end position="276"/>
    </location>
</feature>
<feature type="region of interest" description="Disordered" evidence="2">
    <location>
        <begin position="29"/>
        <end position="55"/>
    </location>
</feature>
<keyword evidence="3" id="KW-0732">Signal</keyword>
<feature type="chain" id="PRO_5030523021" evidence="3">
    <location>
        <begin position="18"/>
        <end position="396"/>
    </location>
</feature>